<comment type="catalytic activity">
    <reaction evidence="8 9">
        <text>a ubiquinone + NADH + 5 H(+)(in) = a ubiquinol + NAD(+) + 4 H(+)(out)</text>
        <dbReference type="Rhea" id="RHEA:29091"/>
        <dbReference type="Rhea" id="RHEA-COMP:9565"/>
        <dbReference type="Rhea" id="RHEA-COMP:9566"/>
        <dbReference type="ChEBI" id="CHEBI:15378"/>
        <dbReference type="ChEBI" id="CHEBI:16389"/>
        <dbReference type="ChEBI" id="CHEBI:17976"/>
        <dbReference type="ChEBI" id="CHEBI:57540"/>
        <dbReference type="ChEBI" id="CHEBI:57945"/>
        <dbReference type="EC" id="7.1.1.2"/>
    </reaction>
</comment>
<dbReference type="EMBL" id="AB539699">
    <property type="protein sequence ID" value="BAJ23203.1"/>
    <property type="molecule type" value="Genomic_DNA"/>
</dbReference>
<keyword evidence="9" id="KW-0520">NAD</keyword>
<dbReference type="PANTHER" id="PTHR11058:SF9">
    <property type="entry name" value="NADH-UBIQUINONE OXIDOREDUCTASE CHAIN 3"/>
    <property type="match status" value="1"/>
</dbReference>
<dbReference type="EC" id="7.1.1.2" evidence="9"/>
<evidence type="ECO:0000256" key="8">
    <source>
        <dbReference type="ARBA" id="ARBA00049551"/>
    </source>
</evidence>
<keyword evidence="4 9" id="KW-0813">Transport</keyword>
<keyword evidence="9 10" id="KW-0496">Mitochondrion</keyword>
<protein>
    <recommendedName>
        <fullName evidence="3 9">NADH-ubiquinone oxidoreductase chain 3</fullName>
        <ecNumber evidence="9">7.1.1.2</ecNumber>
    </recommendedName>
</protein>
<dbReference type="GeneID" id="9978308"/>
<comment type="similarity">
    <text evidence="2 9">Belongs to the complex I subunit 3 family.</text>
</comment>
<dbReference type="InterPro" id="IPR038430">
    <property type="entry name" value="NDAH_ubi_oxred_su3_sf"/>
</dbReference>
<dbReference type="Pfam" id="PF00507">
    <property type="entry name" value="Oxidored_q4"/>
    <property type="match status" value="1"/>
</dbReference>
<gene>
    <name evidence="10" type="primary">ND3</name>
</gene>
<accession>E2RVM9</accession>
<dbReference type="CTD" id="4537"/>
<dbReference type="GO" id="GO:0030964">
    <property type="term" value="C:NADH dehydrogenase complex"/>
    <property type="evidence" value="ECO:0007669"/>
    <property type="project" value="TreeGrafter"/>
</dbReference>
<evidence type="ECO:0000256" key="9">
    <source>
        <dbReference type="RuleBase" id="RU003640"/>
    </source>
</evidence>
<dbReference type="PANTHER" id="PTHR11058">
    <property type="entry name" value="NADH-UBIQUINONE OXIDOREDUCTASE CHAIN 3"/>
    <property type="match status" value="1"/>
</dbReference>
<organism evidence="10">
    <name type="scientific">Caprella scaura</name>
    <dbReference type="NCBI Taxonomy" id="703580"/>
    <lineage>
        <taxon>Eukaryota</taxon>
        <taxon>Metazoa</taxon>
        <taxon>Ecdysozoa</taxon>
        <taxon>Arthropoda</taxon>
        <taxon>Crustacea</taxon>
        <taxon>Multicrustacea</taxon>
        <taxon>Malacostraca</taxon>
        <taxon>Eumalacostraca</taxon>
        <taxon>Peracarida</taxon>
        <taxon>Amphipoda</taxon>
        <taxon>Senticaudata</taxon>
        <taxon>Corophiida</taxon>
        <taxon>Caprellidira</taxon>
        <taxon>Caprelloidea</taxon>
        <taxon>Caprellidae</taxon>
        <taxon>Caprella</taxon>
    </lineage>
</organism>
<comment type="subcellular location">
    <subcellularLocation>
        <location evidence="1">Membrane</location>
    </subcellularLocation>
    <subcellularLocation>
        <location evidence="9">Mitochondrion membrane</location>
        <topology evidence="9">Multi-pass membrane protein</topology>
    </subcellularLocation>
</comment>
<dbReference type="GO" id="GO:0031966">
    <property type="term" value="C:mitochondrial membrane"/>
    <property type="evidence" value="ECO:0007669"/>
    <property type="project" value="UniProtKB-SubCell"/>
</dbReference>
<keyword evidence="9" id="KW-0679">Respiratory chain</keyword>
<evidence type="ECO:0000256" key="5">
    <source>
        <dbReference type="ARBA" id="ARBA00022692"/>
    </source>
</evidence>
<evidence type="ECO:0000256" key="7">
    <source>
        <dbReference type="ARBA" id="ARBA00023136"/>
    </source>
</evidence>
<dbReference type="Gene3D" id="1.20.58.1610">
    <property type="entry name" value="NADH:ubiquinone/plastoquinone oxidoreductase, chain 3"/>
    <property type="match status" value="1"/>
</dbReference>
<evidence type="ECO:0000313" key="10">
    <source>
        <dbReference type="EMBL" id="BAJ23203.1"/>
    </source>
</evidence>
<evidence type="ECO:0000256" key="4">
    <source>
        <dbReference type="ARBA" id="ARBA00022448"/>
    </source>
</evidence>
<evidence type="ECO:0000256" key="6">
    <source>
        <dbReference type="ARBA" id="ARBA00022989"/>
    </source>
</evidence>
<dbReference type="RefSeq" id="YP_004021515.1">
    <property type="nucleotide sequence ID" value="NC_014687.1"/>
</dbReference>
<evidence type="ECO:0000256" key="3">
    <source>
        <dbReference type="ARBA" id="ARBA00021007"/>
    </source>
</evidence>
<dbReference type="GO" id="GO:0008137">
    <property type="term" value="F:NADH dehydrogenase (ubiquinone) activity"/>
    <property type="evidence" value="ECO:0007669"/>
    <property type="project" value="UniProtKB-UniRule"/>
</dbReference>
<dbReference type="AlphaFoldDB" id="E2RVM9"/>
<feature type="transmembrane region" description="Helical" evidence="9">
    <location>
        <begin position="6"/>
        <end position="26"/>
    </location>
</feature>
<feature type="transmembrane region" description="Helical" evidence="9">
    <location>
        <begin position="86"/>
        <end position="105"/>
    </location>
</feature>
<keyword evidence="9" id="KW-0249">Electron transport</keyword>
<dbReference type="InterPro" id="IPR000440">
    <property type="entry name" value="NADH_UbQ/plastoQ_OxRdtase_su3"/>
</dbReference>
<proteinExistence type="inferred from homology"/>
<keyword evidence="9" id="KW-0830">Ubiquinone</keyword>
<sequence>MLSLAIMISLALIISFLMASITLLVSEKSAKEREKMTPFECGFTPMKKSRTPFSLRFFMITLIFLIFDMEVSLALPMGLLMETTSITSWGSTVVIVIAILSGGLFHEWKNGALTWI</sequence>
<keyword evidence="5 9" id="KW-0812">Transmembrane</keyword>
<geneLocation type="mitochondrion" evidence="10"/>
<keyword evidence="6 9" id="KW-1133">Transmembrane helix</keyword>
<keyword evidence="9" id="KW-1278">Translocase</keyword>
<evidence type="ECO:0000256" key="1">
    <source>
        <dbReference type="ARBA" id="ARBA00004370"/>
    </source>
</evidence>
<reference evidence="10" key="1">
    <citation type="journal article" date="2010" name="Mitochondrial DNA">
        <title>The complete mitochondrial genome of Caprella scaura (Crustacea, Amphipoda, Caprellidea), with emphasis on the unique gene order pattern and duplicated control region.</title>
        <authorList>
            <person name="Ito A."/>
            <person name="Aoki M.N."/>
            <person name="Yokobori S."/>
            <person name="Wada H."/>
        </authorList>
    </citation>
    <scope>NUCLEOTIDE SEQUENCE</scope>
</reference>
<feature type="transmembrane region" description="Helical" evidence="9">
    <location>
        <begin position="57"/>
        <end position="80"/>
    </location>
</feature>
<keyword evidence="7 9" id="KW-0472">Membrane</keyword>
<evidence type="ECO:0000256" key="2">
    <source>
        <dbReference type="ARBA" id="ARBA00008472"/>
    </source>
</evidence>
<name>E2RVM9_9CRUS</name>
<comment type="function">
    <text evidence="9">Core subunit of the mitochondrial membrane respiratory chain NADH dehydrogenase (Complex I) which catalyzes electron transfer from NADH through the respiratory chain, using ubiquinone as an electron acceptor. Essential for the catalytic activity of complex I.</text>
</comment>